<keyword evidence="1" id="KW-0694">RNA-binding</keyword>
<dbReference type="OMA" id="MFDDRPI"/>
<dbReference type="KEGG" id="nnu:104589758"/>
<name>A0A1U7ZEP5_NELNU</name>
<keyword evidence="3" id="KW-1185">Reference proteome</keyword>
<dbReference type="InterPro" id="IPR000504">
    <property type="entry name" value="RRM_dom"/>
</dbReference>
<dbReference type="GO" id="GO:0003723">
    <property type="term" value="F:RNA binding"/>
    <property type="evidence" value="ECO:0007669"/>
    <property type="project" value="UniProtKB-UniRule"/>
</dbReference>
<dbReference type="Proteomes" id="UP000189703">
    <property type="component" value="Unplaced"/>
</dbReference>
<dbReference type="eggNOG" id="ENOG502QUFQ">
    <property type="taxonomic scope" value="Eukaryota"/>
</dbReference>
<dbReference type="FunCoup" id="A0A1U7ZEP5">
    <property type="interactions" value="1367"/>
</dbReference>
<dbReference type="CDD" id="cd00590">
    <property type="entry name" value="RRM_SF"/>
    <property type="match status" value="1"/>
</dbReference>
<evidence type="ECO:0000256" key="1">
    <source>
        <dbReference type="PROSITE-ProRule" id="PRU00176"/>
    </source>
</evidence>
<dbReference type="InterPro" id="IPR053316">
    <property type="entry name" value="Epigenetic_reg_gene_expr"/>
</dbReference>
<feature type="domain" description="RRM" evidence="2">
    <location>
        <begin position="18"/>
        <end position="101"/>
    </location>
</feature>
<dbReference type="PROSITE" id="PS50102">
    <property type="entry name" value="RRM"/>
    <property type="match status" value="1"/>
</dbReference>
<evidence type="ECO:0000313" key="3">
    <source>
        <dbReference type="Proteomes" id="UP000189703"/>
    </source>
</evidence>
<gene>
    <name evidence="4" type="primary">LOC104589758</name>
</gene>
<dbReference type="InterPro" id="IPR035979">
    <property type="entry name" value="RBD_domain_sf"/>
</dbReference>
<dbReference type="Pfam" id="PF00076">
    <property type="entry name" value="RRM_1"/>
    <property type="match status" value="1"/>
</dbReference>
<dbReference type="GeneID" id="104589758"/>
<dbReference type="PANTHER" id="PTHR36309">
    <property type="entry name" value="RNA-BINDING (RRM/RBD/RNP MOTIFS) FAMILY PROTEIN"/>
    <property type="match status" value="1"/>
</dbReference>
<dbReference type="Gene3D" id="3.30.70.330">
    <property type="match status" value="1"/>
</dbReference>
<dbReference type="RefSeq" id="XP_010246484.1">
    <property type="nucleotide sequence ID" value="XM_010248182.2"/>
</dbReference>
<dbReference type="SUPFAM" id="SSF54928">
    <property type="entry name" value="RNA-binding domain, RBD"/>
    <property type="match status" value="1"/>
</dbReference>
<dbReference type="InParanoid" id="A0A1U7ZEP5"/>
<evidence type="ECO:0000259" key="2">
    <source>
        <dbReference type="PROSITE" id="PS50102"/>
    </source>
</evidence>
<dbReference type="AlphaFoldDB" id="A0A1U7ZEP5"/>
<dbReference type="PANTHER" id="PTHR36309:SF1">
    <property type="entry name" value="RNA-BINDING (RRM_RBD_RNP MOTIFS) FAMILY PROTEIN"/>
    <property type="match status" value="1"/>
</dbReference>
<proteinExistence type="predicted"/>
<reference evidence="4" key="1">
    <citation type="submission" date="2025-08" db="UniProtKB">
        <authorList>
            <consortium name="RefSeq"/>
        </authorList>
    </citation>
    <scope>IDENTIFICATION</scope>
</reference>
<protein>
    <submittedName>
        <fullName evidence="4">Uncharacterized protein LOC104589758</fullName>
    </submittedName>
</protein>
<dbReference type="InterPro" id="IPR012677">
    <property type="entry name" value="Nucleotide-bd_a/b_plait_sf"/>
</dbReference>
<evidence type="ECO:0000313" key="4">
    <source>
        <dbReference type="RefSeq" id="XP_010246484.1"/>
    </source>
</evidence>
<accession>A0A1U7ZEP5</accession>
<dbReference type="SMART" id="SM00360">
    <property type="entry name" value="RRM"/>
    <property type="match status" value="1"/>
</dbReference>
<organism evidence="3 4">
    <name type="scientific">Nelumbo nucifera</name>
    <name type="common">Sacred lotus</name>
    <dbReference type="NCBI Taxonomy" id="4432"/>
    <lineage>
        <taxon>Eukaryota</taxon>
        <taxon>Viridiplantae</taxon>
        <taxon>Streptophyta</taxon>
        <taxon>Embryophyta</taxon>
        <taxon>Tracheophyta</taxon>
        <taxon>Spermatophyta</taxon>
        <taxon>Magnoliopsida</taxon>
        <taxon>Proteales</taxon>
        <taxon>Nelumbonaceae</taxon>
        <taxon>Nelumbo</taxon>
    </lineage>
</organism>
<sequence length="199" mass="23036">MGTPAHKEYAEFQEKVKRTVYVDNLSPQITEAVLKTALEQFGNVRDVQFIPNYTEANEIPQCALVEMETAKLAKAIIMEMTDYPFMLGGMPRPVRARAAEVEMFSDRPIKPGRKIQIRWMDPKDPDFEVAKKLKHLTKKHVAEASLLLKHQLEEEKKLAYSQAENLEVNYKKYEMIDNLIIDGTFRRLSSKYNLELQDS</sequence>
<dbReference type="OrthoDB" id="1913496at2759"/>